<dbReference type="GO" id="GO:0005886">
    <property type="term" value="C:plasma membrane"/>
    <property type="evidence" value="ECO:0007669"/>
    <property type="project" value="UniProtKB-SubCell"/>
</dbReference>
<sequence>MSLFSLLLTFIALGGMMFFMNRSQKKQQNERQSLLDSMKVGDNIVTIGGLHGVINEINNDDRTIFIDCEGIVLEFDRAAIKTVKPATTVFNDASVTTVETHEEVQEDSVVEETTVSTDEASEENQTKE</sequence>
<proteinExistence type="inferred from homology"/>
<protein>
    <submittedName>
        <fullName evidence="11">Preprotein translocase subunit YajC</fullName>
    </submittedName>
</protein>
<evidence type="ECO:0000256" key="8">
    <source>
        <dbReference type="ARBA" id="ARBA00023010"/>
    </source>
</evidence>
<keyword evidence="3" id="KW-0813">Transport</keyword>
<dbReference type="PANTHER" id="PTHR33909:SF1">
    <property type="entry name" value="SEC TRANSLOCON ACCESSORY COMPLEX SUBUNIT YAJC"/>
    <property type="match status" value="1"/>
</dbReference>
<keyword evidence="6" id="KW-0653">Protein transport</keyword>
<evidence type="ECO:0000256" key="3">
    <source>
        <dbReference type="ARBA" id="ARBA00022448"/>
    </source>
</evidence>
<dbReference type="Proteomes" id="UP000095256">
    <property type="component" value="Unassembled WGS sequence"/>
</dbReference>
<dbReference type="OrthoDB" id="9800132at2"/>
<keyword evidence="12" id="KW-1185">Reference proteome</keyword>
<comment type="caution">
    <text evidence="11">The sequence shown here is derived from an EMBL/GenBank/DDBJ whole genome shotgun (WGS) entry which is preliminary data.</text>
</comment>
<dbReference type="InterPro" id="IPR003849">
    <property type="entry name" value="Preprotein_translocase_YajC"/>
</dbReference>
<reference evidence="11 12" key="1">
    <citation type="submission" date="2016-09" db="EMBL/GenBank/DDBJ databases">
        <authorList>
            <person name="Capua I."/>
            <person name="De Benedictis P."/>
            <person name="Joannis T."/>
            <person name="Lombin L.H."/>
            <person name="Cattoli G."/>
        </authorList>
    </citation>
    <scope>NUCLEOTIDE SEQUENCE [LARGE SCALE GENOMIC DNA]</scope>
    <source>
        <strain evidence="11 12">LMG 25899</strain>
    </source>
</reference>
<dbReference type="STRING" id="762845.BCR26_07310"/>
<feature type="region of interest" description="Disordered" evidence="10">
    <location>
        <begin position="97"/>
        <end position="128"/>
    </location>
</feature>
<dbReference type="PANTHER" id="PTHR33909">
    <property type="entry name" value="SEC TRANSLOCON ACCESSORY COMPLEX SUBUNIT YAJC"/>
    <property type="match status" value="1"/>
</dbReference>
<accession>A0A1E5L0Z0</accession>
<evidence type="ECO:0000256" key="1">
    <source>
        <dbReference type="ARBA" id="ARBA00004162"/>
    </source>
</evidence>
<organism evidence="11 12">
    <name type="scientific">Enterococcus rivorum</name>
    <dbReference type="NCBI Taxonomy" id="762845"/>
    <lineage>
        <taxon>Bacteria</taxon>
        <taxon>Bacillati</taxon>
        <taxon>Bacillota</taxon>
        <taxon>Bacilli</taxon>
        <taxon>Lactobacillales</taxon>
        <taxon>Enterococcaceae</taxon>
        <taxon>Enterococcus</taxon>
    </lineage>
</organism>
<gene>
    <name evidence="11" type="ORF">BCR26_07310</name>
</gene>
<dbReference type="AlphaFoldDB" id="A0A1E5L0Z0"/>
<evidence type="ECO:0000313" key="11">
    <source>
        <dbReference type="EMBL" id="OEH83800.1"/>
    </source>
</evidence>
<evidence type="ECO:0000256" key="10">
    <source>
        <dbReference type="SAM" id="MobiDB-lite"/>
    </source>
</evidence>
<dbReference type="GO" id="GO:0015031">
    <property type="term" value="P:protein transport"/>
    <property type="evidence" value="ECO:0007669"/>
    <property type="project" value="UniProtKB-KW"/>
</dbReference>
<keyword evidence="4" id="KW-1003">Cell membrane</keyword>
<keyword evidence="9" id="KW-0472">Membrane</keyword>
<comment type="subcellular location">
    <subcellularLocation>
        <location evidence="1">Cell membrane</location>
        <topology evidence="1">Single-pass membrane protein</topology>
    </subcellularLocation>
</comment>
<evidence type="ECO:0000256" key="4">
    <source>
        <dbReference type="ARBA" id="ARBA00022475"/>
    </source>
</evidence>
<keyword evidence="5" id="KW-0812">Transmembrane</keyword>
<keyword evidence="8" id="KW-0811">Translocation</keyword>
<evidence type="ECO:0000313" key="12">
    <source>
        <dbReference type="Proteomes" id="UP000095256"/>
    </source>
</evidence>
<evidence type="ECO:0000256" key="2">
    <source>
        <dbReference type="ARBA" id="ARBA00006742"/>
    </source>
</evidence>
<evidence type="ECO:0000256" key="5">
    <source>
        <dbReference type="ARBA" id="ARBA00022692"/>
    </source>
</evidence>
<evidence type="ECO:0000256" key="9">
    <source>
        <dbReference type="ARBA" id="ARBA00023136"/>
    </source>
</evidence>
<dbReference type="Pfam" id="PF02699">
    <property type="entry name" value="YajC"/>
    <property type="match status" value="1"/>
</dbReference>
<dbReference type="RefSeq" id="WP_069697150.1">
    <property type="nucleotide sequence ID" value="NZ_JAGGMA010000009.1"/>
</dbReference>
<dbReference type="SMART" id="SM01323">
    <property type="entry name" value="YajC"/>
    <property type="match status" value="1"/>
</dbReference>
<evidence type="ECO:0000256" key="7">
    <source>
        <dbReference type="ARBA" id="ARBA00022989"/>
    </source>
</evidence>
<keyword evidence="7" id="KW-1133">Transmembrane helix</keyword>
<name>A0A1E5L0Z0_9ENTE</name>
<evidence type="ECO:0000256" key="6">
    <source>
        <dbReference type="ARBA" id="ARBA00022927"/>
    </source>
</evidence>
<dbReference type="NCBIfam" id="TIGR00739">
    <property type="entry name" value="yajC"/>
    <property type="match status" value="1"/>
</dbReference>
<dbReference type="EMBL" id="MIEK01000002">
    <property type="protein sequence ID" value="OEH83800.1"/>
    <property type="molecule type" value="Genomic_DNA"/>
</dbReference>
<comment type="similarity">
    <text evidence="2">Belongs to the YajC family.</text>
</comment>